<proteinExistence type="predicted"/>
<comment type="caution">
    <text evidence="2">The sequence shown here is derived from an EMBL/GenBank/DDBJ whole genome shotgun (WGS) entry which is preliminary data.</text>
</comment>
<feature type="region of interest" description="Disordered" evidence="1">
    <location>
        <begin position="42"/>
        <end position="62"/>
    </location>
</feature>
<protein>
    <submittedName>
        <fullName evidence="2">Uncharacterized protein</fullName>
    </submittedName>
</protein>
<dbReference type="Proteomes" id="UP000479710">
    <property type="component" value="Unassembled WGS sequence"/>
</dbReference>
<reference evidence="2 3" key="1">
    <citation type="submission" date="2019-11" db="EMBL/GenBank/DDBJ databases">
        <title>Whole genome sequence of Oryza granulata.</title>
        <authorList>
            <person name="Li W."/>
        </authorList>
    </citation>
    <scope>NUCLEOTIDE SEQUENCE [LARGE SCALE GENOMIC DNA]</scope>
    <source>
        <strain evidence="3">cv. Menghai</strain>
        <tissue evidence="2">Leaf</tissue>
    </source>
</reference>
<sequence>MSSKVDREATLLASPSTAALPVFVAPLLYRFCNSTVAWLEEGDGWPDNKGMAESSVEEVGET</sequence>
<organism evidence="2 3">
    <name type="scientific">Oryza meyeriana var. granulata</name>
    <dbReference type="NCBI Taxonomy" id="110450"/>
    <lineage>
        <taxon>Eukaryota</taxon>
        <taxon>Viridiplantae</taxon>
        <taxon>Streptophyta</taxon>
        <taxon>Embryophyta</taxon>
        <taxon>Tracheophyta</taxon>
        <taxon>Spermatophyta</taxon>
        <taxon>Magnoliopsida</taxon>
        <taxon>Liliopsida</taxon>
        <taxon>Poales</taxon>
        <taxon>Poaceae</taxon>
        <taxon>BOP clade</taxon>
        <taxon>Oryzoideae</taxon>
        <taxon>Oryzeae</taxon>
        <taxon>Oryzinae</taxon>
        <taxon>Oryza</taxon>
        <taxon>Oryza meyeriana</taxon>
    </lineage>
</organism>
<evidence type="ECO:0000313" key="2">
    <source>
        <dbReference type="EMBL" id="KAF0914571.1"/>
    </source>
</evidence>
<dbReference type="AlphaFoldDB" id="A0A6G1DQA3"/>
<accession>A0A6G1DQA3</accession>
<evidence type="ECO:0000313" key="3">
    <source>
        <dbReference type="Proteomes" id="UP000479710"/>
    </source>
</evidence>
<dbReference type="EMBL" id="SPHZ02000006">
    <property type="protein sequence ID" value="KAF0914571.1"/>
    <property type="molecule type" value="Genomic_DNA"/>
</dbReference>
<keyword evidence="3" id="KW-1185">Reference proteome</keyword>
<evidence type="ECO:0000256" key="1">
    <source>
        <dbReference type="SAM" id="MobiDB-lite"/>
    </source>
</evidence>
<name>A0A6G1DQA3_9ORYZ</name>
<gene>
    <name evidence="2" type="ORF">E2562_030376</name>
</gene>